<sequence>MGLTATLSSRVLAAPGQIQELPTHKDLHLALRQVAEIPAATTRATNQTKAYEQYRPAFHFQPKANWINDPCGEPPFFDPATSLYHLFFQWNPVLNNWGNDTEAIAWGHATSSNLIDWDFDDKPALEPTDPYDVKGVFTGGFIPSTLSSNTTSSNSKLVLAYTSVKRSGVTFKEPYPLGMETLSLAQSFDHGATWQKYEGNPIIGGAPIADYTGWRDPYISYWPAVDNLMGSTKPCLYALISGGFRDQGPATFVYKIDPTDLTKWEYVSPLVTVKSNSRADRWTGDAGKNWECVNRMSLKDPNSQLEREFLIISAEGTIPTQTANGNDTASEGLMVTRTPRYQLWMTGELASSGNNSLSFTPSASGLFDHGNFYAANSFRHPLTDQLVAWGWVQEEDLPNDIRADQGWSGIISMPRELYLQVHRNVTGHMGGDDLSSIPVFEPLETGDNRSTYGTMGIKLHYDVLEGLKSHAVANQTLDVWSPRSTMDNRYEQGVAIDNTAHMIIQTSVRYPSANSTATVGISIIHDDVQHLRTDISFNPVNQTVIIDRSHTISSNATDVEKTVNRRPESAAHTLLTYSNLGDTSMETLDLVILFDKSILEVYVNERTIISTRIYVNETSPRGVVNLFAEGAGAQGIAFEHTRVWSGVNAEMRY</sequence>
<keyword evidence="2" id="KW-1185">Reference proteome</keyword>
<comment type="caution">
    <text evidence="1">The sequence shown here is derived from an EMBL/GenBank/DDBJ whole genome shotgun (WGS) entry which is preliminary data.</text>
</comment>
<name>A0ACC2V4J7_9TREE</name>
<protein>
    <submittedName>
        <fullName evidence="1">Uncharacterized protein</fullName>
    </submittedName>
</protein>
<gene>
    <name evidence="1" type="ORF">QFC19_008028</name>
</gene>
<dbReference type="Proteomes" id="UP001241377">
    <property type="component" value="Unassembled WGS sequence"/>
</dbReference>
<accession>A0ACC2V4J7</accession>
<evidence type="ECO:0000313" key="1">
    <source>
        <dbReference type="EMBL" id="KAJ9094177.1"/>
    </source>
</evidence>
<evidence type="ECO:0000313" key="2">
    <source>
        <dbReference type="Proteomes" id="UP001241377"/>
    </source>
</evidence>
<proteinExistence type="predicted"/>
<reference evidence="1" key="1">
    <citation type="submission" date="2023-04" db="EMBL/GenBank/DDBJ databases">
        <title>Draft Genome sequencing of Naganishia species isolated from polar environments using Oxford Nanopore Technology.</title>
        <authorList>
            <person name="Leo P."/>
            <person name="Venkateswaran K."/>
        </authorList>
    </citation>
    <scope>NUCLEOTIDE SEQUENCE</scope>
    <source>
        <strain evidence="1">MNA-CCFEE 5261</strain>
    </source>
</reference>
<dbReference type="EMBL" id="JASBWR010000114">
    <property type="protein sequence ID" value="KAJ9094177.1"/>
    <property type="molecule type" value="Genomic_DNA"/>
</dbReference>
<organism evidence="1 2">
    <name type="scientific">Naganishia cerealis</name>
    <dbReference type="NCBI Taxonomy" id="610337"/>
    <lineage>
        <taxon>Eukaryota</taxon>
        <taxon>Fungi</taxon>
        <taxon>Dikarya</taxon>
        <taxon>Basidiomycota</taxon>
        <taxon>Agaricomycotina</taxon>
        <taxon>Tremellomycetes</taxon>
        <taxon>Filobasidiales</taxon>
        <taxon>Filobasidiaceae</taxon>
        <taxon>Naganishia</taxon>
    </lineage>
</organism>